<feature type="region of interest" description="Disordered" evidence="1">
    <location>
        <begin position="218"/>
        <end position="239"/>
    </location>
</feature>
<evidence type="ECO:0000256" key="1">
    <source>
        <dbReference type="SAM" id="MobiDB-lite"/>
    </source>
</evidence>
<feature type="compositionally biased region" description="Low complexity" evidence="1">
    <location>
        <begin position="229"/>
        <end position="239"/>
    </location>
</feature>
<dbReference type="GO" id="GO:0005829">
    <property type="term" value="C:cytosol"/>
    <property type="evidence" value="ECO:0007669"/>
    <property type="project" value="UniProtKB-ARBA"/>
</dbReference>
<evidence type="ECO:0000313" key="3">
    <source>
        <dbReference type="EMBL" id="KWA84226.1"/>
    </source>
</evidence>
<dbReference type="Proteomes" id="UP000060630">
    <property type="component" value="Unassembled WGS sequence"/>
</dbReference>
<evidence type="ECO:0000313" key="4">
    <source>
        <dbReference type="Proteomes" id="UP000060630"/>
    </source>
</evidence>
<dbReference type="EMBL" id="LPHD01000049">
    <property type="protein sequence ID" value="KWA84226.1"/>
    <property type="molecule type" value="Genomic_DNA"/>
</dbReference>
<feature type="region of interest" description="Disordered" evidence="1">
    <location>
        <begin position="274"/>
        <end position="299"/>
    </location>
</feature>
<dbReference type="Pfam" id="PF00313">
    <property type="entry name" value="CSD"/>
    <property type="match status" value="1"/>
</dbReference>
<gene>
    <name evidence="3" type="ORF">WL29_22970</name>
</gene>
<dbReference type="SUPFAM" id="SSF50249">
    <property type="entry name" value="Nucleic acid-binding proteins"/>
    <property type="match status" value="1"/>
</dbReference>
<dbReference type="InterPro" id="IPR002059">
    <property type="entry name" value="CSP_DNA-bd"/>
</dbReference>
<dbReference type="RefSeq" id="WP_060192624.1">
    <property type="nucleotide sequence ID" value="NZ_LPHD01000049.1"/>
</dbReference>
<name>A0A119HFN4_9BURK</name>
<sequence>MSVNLTKIGVFFDGRYFSGASAYYLHYHERRARISVGGIRNYVTHQVAAEEGVEPRHCRIVEAHLFAGRISAFDARGREDDVLFRERLWDDILHKEDVTAHYMPMGMRGEKGIDVSLALECYEAVVLKGLDVVVLVTGDGDFVPLVRKLNARGVRVMVIGWTYSYVDGSGRERGATMSRTLAGEATYPVRMDELIAGYADLPEAQRGLVDDLFLKRRGDQEEVPPPPGAAAARQVPPAEELPTHPQVNARLPVVTERSPPASRAALERFAEQGFSAGIPSPRPAPPPTPELADDESGDRVTGRVTRVLDGYGFIKADWGASNPFFHHSEVTDGGFDSLQPGTPVSYVEAQGERGMVAKRIRVLETA</sequence>
<accession>A0A119HFN4</accession>
<proteinExistence type="predicted"/>
<feature type="domain" description="CSD" evidence="2">
    <location>
        <begin position="299"/>
        <end position="362"/>
    </location>
</feature>
<dbReference type="Gene3D" id="3.40.50.1010">
    <property type="entry name" value="5'-nuclease"/>
    <property type="match status" value="1"/>
</dbReference>
<dbReference type="PROSITE" id="PS51857">
    <property type="entry name" value="CSD_2"/>
    <property type="match status" value="1"/>
</dbReference>
<dbReference type="InterPro" id="IPR047140">
    <property type="entry name" value="LabA"/>
</dbReference>
<dbReference type="Pfam" id="PF01936">
    <property type="entry name" value="NYN"/>
    <property type="match status" value="1"/>
</dbReference>
<dbReference type="AlphaFoldDB" id="A0A119HFN4"/>
<dbReference type="Gene3D" id="2.40.50.140">
    <property type="entry name" value="Nucleic acid-binding proteins"/>
    <property type="match status" value="1"/>
</dbReference>
<organism evidence="3 4">
    <name type="scientific">Burkholderia ubonensis</name>
    <dbReference type="NCBI Taxonomy" id="101571"/>
    <lineage>
        <taxon>Bacteria</taxon>
        <taxon>Pseudomonadati</taxon>
        <taxon>Pseudomonadota</taxon>
        <taxon>Betaproteobacteria</taxon>
        <taxon>Burkholderiales</taxon>
        <taxon>Burkholderiaceae</taxon>
        <taxon>Burkholderia</taxon>
        <taxon>Burkholderia cepacia complex</taxon>
    </lineage>
</organism>
<dbReference type="PANTHER" id="PTHR35458">
    <property type="entry name" value="SLR0755 PROTEIN"/>
    <property type="match status" value="1"/>
</dbReference>
<dbReference type="InterPro" id="IPR021139">
    <property type="entry name" value="NYN"/>
</dbReference>
<dbReference type="InterPro" id="IPR012340">
    <property type="entry name" value="NA-bd_OB-fold"/>
</dbReference>
<dbReference type="InterPro" id="IPR011129">
    <property type="entry name" value="CSD"/>
</dbReference>
<dbReference type="GO" id="GO:0004540">
    <property type="term" value="F:RNA nuclease activity"/>
    <property type="evidence" value="ECO:0007669"/>
    <property type="project" value="InterPro"/>
</dbReference>
<evidence type="ECO:0000259" key="2">
    <source>
        <dbReference type="PROSITE" id="PS51857"/>
    </source>
</evidence>
<protein>
    <recommendedName>
        <fullName evidence="2">CSD domain-containing protein</fullName>
    </recommendedName>
</protein>
<comment type="caution">
    <text evidence="3">The sequence shown here is derived from an EMBL/GenBank/DDBJ whole genome shotgun (WGS) entry which is preliminary data.</text>
</comment>
<dbReference type="SMART" id="SM00357">
    <property type="entry name" value="CSP"/>
    <property type="match status" value="1"/>
</dbReference>
<dbReference type="GO" id="GO:0003676">
    <property type="term" value="F:nucleic acid binding"/>
    <property type="evidence" value="ECO:0007669"/>
    <property type="project" value="InterPro"/>
</dbReference>
<dbReference type="PANTHER" id="PTHR35458:SF8">
    <property type="entry name" value="SLR0650 PROTEIN"/>
    <property type="match status" value="1"/>
</dbReference>
<reference evidence="3 4" key="1">
    <citation type="submission" date="2015-11" db="EMBL/GenBank/DDBJ databases">
        <title>Expanding the genomic diversity of Burkholderia species for the development of highly accurate diagnostics.</title>
        <authorList>
            <person name="Sahl J."/>
            <person name="Keim P."/>
            <person name="Wagner D."/>
        </authorList>
    </citation>
    <scope>NUCLEOTIDE SEQUENCE [LARGE SCALE GENOMIC DNA]</scope>
    <source>
        <strain evidence="3 4">MSMB2087WGS</strain>
    </source>
</reference>
<feature type="compositionally biased region" description="Pro residues" evidence="1">
    <location>
        <begin position="280"/>
        <end position="289"/>
    </location>
</feature>